<dbReference type="Pfam" id="PF17682">
    <property type="entry name" value="Tau95_N"/>
    <property type="match status" value="1"/>
</dbReference>
<dbReference type="Proteomes" id="UP001281761">
    <property type="component" value="Unassembled WGS sequence"/>
</dbReference>
<organism evidence="8 9">
    <name type="scientific">Blattamonas nauphoetae</name>
    <dbReference type="NCBI Taxonomy" id="2049346"/>
    <lineage>
        <taxon>Eukaryota</taxon>
        <taxon>Metamonada</taxon>
        <taxon>Preaxostyla</taxon>
        <taxon>Oxymonadida</taxon>
        <taxon>Blattamonas</taxon>
    </lineage>
</organism>
<protein>
    <submittedName>
        <fullName evidence="8">COMM domain containing 4</fullName>
    </submittedName>
</protein>
<dbReference type="InterPro" id="IPR041499">
    <property type="entry name" value="Tfc1/Sfc1_N"/>
</dbReference>
<evidence type="ECO:0000256" key="1">
    <source>
        <dbReference type="ARBA" id="ARBA00004123"/>
    </source>
</evidence>
<evidence type="ECO:0000313" key="9">
    <source>
        <dbReference type="Proteomes" id="UP001281761"/>
    </source>
</evidence>
<dbReference type="PANTHER" id="PTHR13230:SF5">
    <property type="entry name" value="GENERAL TRANSCRIPTION FACTOR 3C POLYPEPTIDE 5"/>
    <property type="match status" value="1"/>
</dbReference>
<dbReference type="EMBL" id="JARBJD010000107">
    <property type="protein sequence ID" value="KAK2952186.1"/>
    <property type="molecule type" value="Genomic_DNA"/>
</dbReference>
<reference evidence="8 9" key="1">
    <citation type="journal article" date="2022" name="bioRxiv">
        <title>Genomics of Preaxostyla Flagellates Illuminates Evolutionary Transitions and the Path Towards Mitochondrial Loss.</title>
        <authorList>
            <person name="Novak L.V.F."/>
            <person name="Treitli S.C."/>
            <person name="Pyrih J."/>
            <person name="Halakuc P."/>
            <person name="Pipaliya S.V."/>
            <person name="Vacek V."/>
            <person name="Brzon O."/>
            <person name="Soukal P."/>
            <person name="Eme L."/>
            <person name="Dacks J.B."/>
            <person name="Karnkowska A."/>
            <person name="Elias M."/>
            <person name="Hampl V."/>
        </authorList>
    </citation>
    <scope>NUCLEOTIDE SEQUENCE [LARGE SCALE GENOMIC DNA]</scope>
    <source>
        <strain evidence="8">NAU3</strain>
        <tissue evidence="8">Gut</tissue>
    </source>
</reference>
<proteinExistence type="predicted"/>
<keyword evidence="9" id="KW-1185">Reference proteome</keyword>
<evidence type="ECO:0000259" key="7">
    <source>
        <dbReference type="Pfam" id="PF17682"/>
    </source>
</evidence>
<evidence type="ECO:0000256" key="2">
    <source>
        <dbReference type="ARBA" id="ARBA00023125"/>
    </source>
</evidence>
<dbReference type="InterPro" id="IPR040454">
    <property type="entry name" value="TF_IIIC_Tfc1/Sfc1"/>
</dbReference>
<gene>
    <name evidence="8" type="ORF">BLNAU_12889</name>
</gene>
<feature type="domain" description="Transcription factor IIIC subunit 5 HTH" evidence="6">
    <location>
        <begin position="197"/>
        <end position="365"/>
    </location>
</feature>
<feature type="compositionally biased region" description="Acidic residues" evidence="5">
    <location>
        <begin position="825"/>
        <end position="837"/>
    </location>
</feature>
<dbReference type="Pfam" id="PF09734">
    <property type="entry name" value="Tau95"/>
    <property type="match status" value="1"/>
</dbReference>
<dbReference type="InterPro" id="IPR019136">
    <property type="entry name" value="TF_IIIC_su-5_HTH"/>
</dbReference>
<comment type="subcellular location">
    <subcellularLocation>
        <location evidence="1">Nucleus</location>
    </subcellularLocation>
</comment>
<evidence type="ECO:0000256" key="4">
    <source>
        <dbReference type="ARBA" id="ARBA00023242"/>
    </source>
</evidence>
<dbReference type="InterPro" id="IPR042536">
    <property type="entry name" value="TFIIIC_tauA_Sfc1"/>
</dbReference>
<keyword evidence="2" id="KW-0238">DNA-binding</keyword>
<accession>A0ABQ9XJK4</accession>
<dbReference type="PANTHER" id="PTHR13230">
    <property type="entry name" value="GENERAL TRANSCRIPTION FACTOR IIIC, POLYPEPTIDE 5"/>
    <property type="match status" value="1"/>
</dbReference>
<feature type="domain" description="Transcription factor IIIC subunit Tfc1/Sfc1 triple barrel" evidence="7">
    <location>
        <begin position="14"/>
        <end position="163"/>
    </location>
</feature>
<name>A0ABQ9XJK4_9EUKA</name>
<evidence type="ECO:0000256" key="3">
    <source>
        <dbReference type="ARBA" id="ARBA00023163"/>
    </source>
</evidence>
<keyword evidence="4" id="KW-0539">Nucleus</keyword>
<sequence length="2036" mass="227811">MSNTYNIPNREFYIVEFPGLVKSHEKAIQMLGSMNSIQKSYETNTLSLNFRPNVPQSRPIQGSGKHSIAFLFKVTVKRRKQAVSSTRDVDDEVEQQTLQKLQAASIALAQKYAKNPSTKLAQLSDPVIPQPKVTHSIVSESTIQCLGRVNKITRFIALSDFQTLPPQANPTNHVSRLLSEAFSSDPNPFSPVSLSSLLPKRLCTRPYPHPYYFRDNPFKPTQQPAQHMLTKIQTIEEFAAQSKDIHYGRVLTQQPRQSFYDPPMHLSSSEPGQLPTQLTPYSHLFTAIKQSFEIRPIWMFPVLSKAISGALAPNEQFPPYKTLQDLIRQCTFYYQDGPWIHCWVKKGYNPKLDPSSRILQSFHLRLGMQERVLEPTTSSMTQRSEKSEKLSVRQTLLEQICDVYETNFQAIAQYSPVPETCSFRTGWYSQETFALLREKAMNALENHLFQQSMPSFTDILIAGHTLRLTENIDLNLPQQNLQEEEIVAADTSSFKVIYFLPPSNSIIKLICTYRTSSIFSNNQDKLFINPYVTNFRDYSSSSLYSKIVACSIQPISSSNQSSFFGAFGKQLPVAFLLALATPNQILTYTFSNGNLLPQGILNLTRTKPNVLPFVSWKRKSESSDEALLAITFEASFGMFTPVLKPTACSVTLPTVSMTHEWMSSTVVAVLCHKKTIVFVDTETSSVLTSLTPPFNELCSHQLFSLISTTFSAPFPSYSLQARPKLFANTLFLLSSDNTLYKCSQQNWKERLNTHIREKNIPNLLSLSAAMYNASHSTSQTDLPKQEVMDYLSAQLPNLLGPVFVEIKTHADFGQEVEVAASKDDDKDEDEEEEEDDDRPVKAPVRSFGAGIKLNAKPTHPYLIPFFAEGKPKAVDIVHSLNTLLLDFASQTDSGLYFTVISPLLQSSFKDKPAIQEQLLDDIVTSVCSSRYLNISPQNVSDILEHLKGSPSKLSSFIVSYISTQPPSSTIPEELISQYASAALSARQISTILVLSQMANSKKSSVQILRDIWKEIETGPESELCLLAPISDAVLNVYALSLLKLKPQSYTARQTPSQTFLLYLSNDANVGQIEGWLEDSSSSLLAYLITNRFGPFLSLFSKSDEETPSLFSEISQHLETLTLTFDPSVVSSGHTLSPQLCISLLKHSQTLQSQEAKSVLFSKTIPVVTSASIKLDADVFSSVLDSLLLFPSTETLPLILSLITNSLPSSMSQTDLHSLSHTLFNNKLFAPALHLALTTRNIPLVIRCFLRSNGEIIIDGRSETVFSYLTKQVTTSPSEKQTIIDILKDQTNTPPFLQQLTTLDITEAVKLTLTLFNDNEARLFQELEKDYPILLTRCLLYLLKHRQQSSETQRFSTDSILFIFDALSSKTVSIPPSLVIPDDLEAYQMLVDDPGLREHTNSLLLIAQKHNAHLCLYHLCDTRGDSKLASQELQKSLKEWMRGSTRLIEILTNFVKVNENVPTLPAASFPSELLPDIIGYTTDAWRDVLHRANVLWMFLVGICPFLTTTTIASELSAKDLTTFFSSCSAYLQDHPEHTNRRRFLMQMALVRFPYWAARRVLIDLDRFFKSPSTSPATHSLVPVPIKRECDTIPIVLSSFNSMQGLSSKIEDLYGDVVKMIVENHTISNDKHSPLQQHLLRALQHKCLSIVLPRMLGKLDTQTMIELIKFHTSKSIDDVQSIFTEFAEMLRTDNTFLHAAVAIPEKTNSELATILVNRRGKPQLISFSEGEEGDEMVVSGTAVSSQSLCCICNKPLFIAGKIQSPLLVYGCGHSAHIPCTRDKSSYAVNSLPCGICGEVSEQTIEEWGFKEHKSWGSLPSSSRGHLHEPETKIVLIPNESTVTVVDKRTIAVNLSKVNSLSKLSSIRLKAILTILTKEITGQEYDESTLQKHLASAKLSPSESRSALSVLRFIIVNAVRYDCSEDILIGELQQLGLPNEHCESVSKEVTKSREIIKEFLATQTFALPHLEKFEWRVDYPVVLSNTETVTEPRIRFSMAGSSSACPQQPVTFSLTSNEFVSLMIDAQNAQKTLAEITKS</sequence>
<feature type="region of interest" description="Disordered" evidence="5">
    <location>
        <begin position="815"/>
        <end position="842"/>
    </location>
</feature>
<dbReference type="Gene3D" id="3.30.200.160">
    <property type="entry name" value="TFIIIC, subcomplex tauA, subunit Sfc1, barrel domain"/>
    <property type="match status" value="1"/>
</dbReference>
<keyword evidence="3" id="KW-0804">Transcription</keyword>
<evidence type="ECO:0000256" key="5">
    <source>
        <dbReference type="SAM" id="MobiDB-lite"/>
    </source>
</evidence>
<evidence type="ECO:0000313" key="8">
    <source>
        <dbReference type="EMBL" id="KAK2952186.1"/>
    </source>
</evidence>
<dbReference type="Pfam" id="PF21672">
    <property type="entry name" value="COMM_HN"/>
    <property type="match status" value="1"/>
</dbReference>
<evidence type="ECO:0000259" key="6">
    <source>
        <dbReference type="Pfam" id="PF09734"/>
    </source>
</evidence>
<comment type="caution">
    <text evidence="8">The sequence shown here is derived from an EMBL/GenBank/DDBJ whole genome shotgun (WGS) entry which is preliminary data.</text>
</comment>